<dbReference type="STRING" id="1314785.A0A165E8X8"/>
<dbReference type="AlphaFoldDB" id="A0A165E8X8"/>
<evidence type="ECO:0000313" key="9">
    <source>
        <dbReference type="Proteomes" id="UP000076871"/>
    </source>
</evidence>
<dbReference type="PANTHER" id="PTHR47966">
    <property type="entry name" value="BETA-SITE APP-CLEAVING ENZYME, ISOFORM A-RELATED"/>
    <property type="match status" value="1"/>
</dbReference>
<keyword evidence="9" id="KW-1185">Reference proteome</keyword>
<feature type="active site" evidence="5">
    <location>
        <position position="119"/>
    </location>
</feature>
<dbReference type="RefSeq" id="XP_040764232.1">
    <property type="nucleotide sequence ID" value="XM_040904410.1"/>
</dbReference>
<feature type="active site" evidence="5">
    <location>
        <position position="312"/>
    </location>
</feature>
<dbReference type="Pfam" id="PF00026">
    <property type="entry name" value="Asp"/>
    <property type="match status" value="1"/>
</dbReference>
<dbReference type="InterPro" id="IPR021109">
    <property type="entry name" value="Peptidase_aspartic_dom_sf"/>
</dbReference>
<proteinExistence type="inferred from homology"/>
<dbReference type="InterPro" id="IPR034163">
    <property type="entry name" value="Aspergillopepsin-like_cat_dom"/>
</dbReference>
<reference evidence="8 9" key="1">
    <citation type="journal article" date="2016" name="Mol. Biol. Evol.">
        <title>Comparative Genomics of Early-Diverging Mushroom-Forming Fungi Provides Insights into the Origins of Lignocellulose Decay Capabilities.</title>
        <authorList>
            <person name="Nagy L.G."/>
            <person name="Riley R."/>
            <person name="Tritt A."/>
            <person name="Adam C."/>
            <person name="Daum C."/>
            <person name="Floudas D."/>
            <person name="Sun H."/>
            <person name="Yadav J.S."/>
            <person name="Pangilinan J."/>
            <person name="Larsson K.H."/>
            <person name="Matsuura K."/>
            <person name="Barry K."/>
            <person name="Labutti K."/>
            <person name="Kuo R."/>
            <person name="Ohm R.A."/>
            <person name="Bhattacharya S.S."/>
            <person name="Shirouzu T."/>
            <person name="Yoshinaga Y."/>
            <person name="Martin F.M."/>
            <person name="Grigoriev I.V."/>
            <person name="Hibbett D.S."/>
        </authorList>
    </citation>
    <scope>NUCLEOTIDE SEQUENCE [LARGE SCALE GENOMIC DNA]</scope>
    <source>
        <strain evidence="8 9">93-53</strain>
    </source>
</reference>
<dbReference type="PROSITE" id="PS51767">
    <property type="entry name" value="PEPTIDASE_A1"/>
    <property type="match status" value="1"/>
</dbReference>
<evidence type="ECO:0000259" key="7">
    <source>
        <dbReference type="PROSITE" id="PS51767"/>
    </source>
</evidence>
<evidence type="ECO:0000256" key="6">
    <source>
        <dbReference type="RuleBase" id="RU000454"/>
    </source>
</evidence>
<name>A0A165E8X8_9APHY</name>
<dbReference type="GO" id="GO:0006508">
    <property type="term" value="P:proteolysis"/>
    <property type="evidence" value="ECO:0007669"/>
    <property type="project" value="UniProtKB-KW"/>
</dbReference>
<dbReference type="SUPFAM" id="SSF50630">
    <property type="entry name" value="Acid proteases"/>
    <property type="match status" value="1"/>
</dbReference>
<evidence type="ECO:0000256" key="5">
    <source>
        <dbReference type="PIRSR" id="PIRSR601461-1"/>
    </source>
</evidence>
<dbReference type="PROSITE" id="PS00141">
    <property type="entry name" value="ASP_PROTEASE"/>
    <property type="match status" value="1"/>
</dbReference>
<dbReference type="EMBL" id="KV427624">
    <property type="protein sequence ID" value="KZT06492.1"/>
    <property type="molecule type" value="Genomic_DNA"/>
</dbReference>
<keyword evidence="2 6" id="KW-0645">Protease</keyword>
<dbReference type="OrthoDB" id="2747330at2759"/>
<comment type="similarity">
    <text evidence="1 6">Belongs to the peptidase A1 family.</text>
</comment>
<dbReference type="InterPro" id="IPR001969">
    <property type="entry name" value="Aspartic_peptidase_AS"/>
</dbReference>
<evidence type="ECO:0000313" key="8">
    <source>
        <dbReference type="EMBL" id="KZT06492.1"/>
    </source>
</evidence>
<keyword evidence="4 6" id="KW-0378">Hydrolase</keyword>
<dbReference type="InterPro" id="IPR001461">
    <property type="entry name" value="Aspartic_peptidase_A1"/>
</dbReference>
<dbReference type="Proteomes" id="UP000076871">
    <property type="component" value="Unassembled WGS sequence"/>
</dbReference>
<protein>
    <submittedName>
        <fullName evidence="8">Acid protease</fullName>
    </submittedName>
</protein>
<dbReference type="InterPro" id="IPR033121">
    <property type="entry name" value="PEPTIDASE_A1"/>
</dbReference>
<gene>
    <name evidence="8" type="ORF">LAESUDRAFT_653338</name>
</gene>
<sequence length="422" mass="47387">MAEQRLHHLSRPDRYRQGFRPSFYAAYARAAKRYGFEAGKYGGFAFRNNVVVKVRGMLDRSTDHEVPAESIQNGAIYLSVKTRLHTTVPEYLIGWSDSTEYVVPVSIGMPPITLMLDFDTGSSDMWVWSSEIAGALKYRQQHRVYHPHRSATARKADGTWEISYGDGSSASGDVYTDHVRVAGVHIHGQALEVAKELSSSFLSDGGNDGLLGLAWPTINTVKPRRVATPMENMIQNKLIDLASPQPVFTVKLGHGSEQSFYSFGFIDETVTRHPIVYHHITTQLGFWQVASAAWMLNGRSHNRHQDNSAILDTGTTLCLVHDDVVERIYHSIDGAQYSNHRGGWIYPNHARLPEIYFAIGHTMYRLNEVDFGYSDAGQGYTFGGIQSRGDLRYDIFGDVFLKSLYIVFDQGNKRVGVAQRDD</sequence>
<dbReference type="PANTHER" id="PTHR47966:SF1">
    <property type="entry name" value="ASPARTYL PROTEINASE"/>
    <property type="match status" value="1"/>
</dbReference>
<dbReference type="InParanoid" id="A0A165E8X8"/>
<dbReference type="PRINTS" id="PR00792">
    <property type="entry name" value="PEPSIN"/>
</dbReference>
<dbReference type="GO" id="GO:0004190">
    <property type="term" value="F:aspartic-type endopeptidase activity"/>
    <property type="evidence" value="ECO:0007669"/>
    <property type="project" value="UniProtKB-KW"/>
</dbReference>
<accession>A0A165E8X8</accession>
<feature type="domain" description="Peptidase A1" evidence="7">
    <location>
        <begin position="101"/>
        <end position="418"/>
    </location>
</feature>
<evidence type="ECO:0000256" key="1">
    <source>
        <dbReference type="ARBA" id="ARBA00007447"/>
    </source>
</evidence>
<dbReference type="Gene3D" id="2.40.70.10">
    <property type="entry name" value="Acid Proteases"/>
    <property type="match status" value="2"/>
</dbReference>
<keyword evidence="3 6" id="KW-0064">Aspartyl protease</keyword>
<evidence type="ECO:0000256" key="3">
    <source>
        <dbReference type="ARBA" id="ARBA00022750"/>
    </source>
</evidence>
<dbReference type="CDD" id="cd06097">
    <property type="entry name" value="Aspergillopepsin_like"/>
    <property type="match status" value="1"/>
</dbReference>
<organism evidence="8 9">
    <name type="scientific">Laetiporus sulphureus 93-53</name>
    <dbReference type="NCBI Taxonomy" id="1314785"/>
    <lineage>
        <taxon>Eukaryota</taxon>
        <taxon>Fungi</taxon>
        <taxon>Dikarya</taxon>
        <taxon>Basidiomycota</taxon>
        <taxon>Agaricomycotina</taxon>
        <taxon>Agaricomycetes</taxon>
        <taxon>Polyporales</taxon>
        <taxon>Laetiporus</taxon>
    </lineage>
</organism>
<evidence type="ECO:0000256" key="2">
    <source>
        <dbReference type="ARBA" id="ARBA00022670"/>
    </source>
</evidence>
<dbReference type="GeneID" id="63821440"/>
<evidence type="ECO:0000256" key="4">
    <source>
        <dbReference type="ARBA" id="ARBA00022801"/>
    </source>
</evidence>